<evidence type="ECO:0000259" key="3">
    <source>
        <dbReference type="Pfam" id="PF15035"/>
    </source>
</evidence>
<accession>A0A8C0XSM6</accession>
<dbReference type="AlphaFoldDB" id="A0A8C0XSM6"/>
<dbReference type="Pfam" id="PF15035">
    <property type="entry name" value="Rootletin"/>
    <property type="match status" value="1"/>
</dbReference>
<dbReference type="Ensembl" id="ENSCCNT00000038802.1">
    <property type="protein sequence ID" value="ENSCCNP00000030830.1"/>
    <property type="gene ID" value="ENSCCNG00000029448.1"/>
</dbReference>
<evidence type="ECO:0000256" key="1">
    <source>
        <dbReference type="ARBA" id="ARBA00023054"/>
    </source>
</evidence>
<proteinExistence type="predicted"/>
<feature type="domain" description="Rootletin-like coiled-coil" evidence="3">
    <location>
        <begin position="38"/>
        <end position="211"/>
    </location>
</feature>
<feature type="coiled-coil region" evidence="2">
    <location>
        <begin position="94"/>
        <end position="121"/>
    </location>
</feature>
<organism evidence="4">
    <name type="scientific">Castor canadensis</name>
    <name type="common">American beaver</name>
    <dbReference type="NCBI Taxonomy" id="51338"/>
    <lineage>
        <taxon>Eukaryota</taxon>
        <taxon>Metazoa</taxon>
        <taxon>Chordata</taxon>
        <taxon>Craniata</taxon>
        <taxon>Vertebrata</taxon>
        <taxon>Euteleostomi</taxon>
        <taxon>Mammalia</taxon>
        <taxon>Eutheria</taxon>
        <taxon>Euarchontoglires</taxon>
        <taxon>Glires</taxon>
        <taxon>Rodentia</taxon>
        <taxon>Castorimorpha</taxon>
        <taxon>Castoridae</taxon>
        <taxon>Castor</taxon>
    </lineage>
</organism>
<evidence type="ECO:0000256" key="2">
    <source>
        <dbReference type="SAM" id="Coils"/>
    </source>
</evidence>
<dbReference type="PANTHER" id="PTHR23159">
    <property type="entry name" value="CENTROSOMAL PROTEIN 2"/>
    <property type="match status" value="1"/>
</dbReference>
<dbReference type="InterPro" id="IPR055167">
    <property type="entry name" value="Rootletin-like_CC"/>
</dbReference>
<dbReference type="GO" id="GO:0060271">
    <property type="term" value="P:cilium assembly"/>
    <property type="evidence" value="ECO:0007669"/>
    <property type="project" value="TreeGrafter"/>
</dbReference>
<keyword evidence="1 2" id="KW-0175">Coiled coil</keyword>
<dbReference type="PANTHER" id="PTHR23159:SF1">
    <property type="entry name" value="CENTROSOME-ASSOCIATED PROTEIN CEP250"/>
    <property type="match status" value="1"/>
</dbReference>
<reference evidence="4" key="1">
    <citation type="submission" date="2023-09" db="UniProtKB">
        <authorList>
            <consortium name="Ensembl"/>
        </authorList>
    </citation>
    <scope>IDENTIFICATION</scope>
</reference>
<sequence>METGSPGLNMKPQSLQLVLEKQVLALQQQMAENQAASWRKLKSSQEAQQRQATLVRKLQAKVLQYRSWCQELEKHLEATGGPVPRQWEMEEPNLEQLLIRLEEEQQRCESLAEVNTELRLHMERADVVNKALREDVEKLTVDWSRARDELMRKESQWQMEQEFFKGYLKGEHGRLLSLWREVVTFRRHFLEMKSATDRDLTELKAEYARLSGSLLTCCLRLTVGTHSRESTGSGKMDESEPAQLLMLLAKTQALEKEAHERSQELLQLKSQGDLEKAELQDRVRTLGWRHLGSIPCGNSDVLIGFRVLDFKIKRGLEWPGPELSFSSRAPQTRVPALRCG</sequence>
<dbReference type="GO" id="GO:0005813">
    <property type="term" value="C:centrosome"/>
    <property type="evidence" value="ECO:0007669"/>
    <property type="project" value="TreeGrafter"/>
</dbReference>
<gene>
    <name evidence="4" type="primary">Cep250</name>
</gene>
<evidence type="ECO:0000313" key="4">
    <source>
        <dbReference type="Ensembl" id="ENSCCNP00000030830.1"/>
    </source>
</evidence>
<protein>
    <recommendedName>
        <fullName evidence="3">Rootletin-like coiled-coil domain-containing protein</fullName>
    </recommendedName>
</protein>
<name>A0A8C0XSM6_CASCN</name>
<dbReference type="GO" id="GO:0005814">
    <property type="term" value="C:centriole"/>
    <property type="evidence" value="ECO:0007669"/>
    <property type="project" value="TreeGrafter"/>
</dbReference>